<sequence>MKTGVGIPSWHVARVSKSTIVWLPETFISTLNDQPSKNVLSSKRNLSTWNDPVSGVGKKDSETVSCQFEPLQ</sequence>
<evidence type="ECO:0000313" key="2">
    <source>
        <dbReference type="EMBL" id="GFX88800.1"/>
    </source>
</evidence>
<evidence type="ECO:0000313" key="3">
    <source>
        <dbReference type="Proteomes" id="UP000887159"/>
    </source>
</evidence>
<keyword evidence="3" id="KW-1185">Reference proteome</keyword>
<reference evidence="2" key="1">
    <citation type="submission" date="2020-08" db="EMBL/GenBank/DDBJ databases">
        <title>Multicomponent nature underlies the extraordinary mechanical properties of spider dragline silk.</title>
        <authorList>
            <person name="Kono N."/>
            <person name="Nakamura H."/>
            <person name="Mori M."/>
            <person name="Yoshida Y."/>
            <person name="Ohtoshi R."/>
            <person name="Malay A.D."/>
            <person name="Moran D.A.P."/>
            <person name="Tomita M."/>
            <person name="Numata K."/>
            <person name="Arakawa K."/>
        </authorList>
    </citation>
    <scope>NUCLEOTIDE SEQUENCE</scope>
</reference>
<gene>
    <name evidence="2" type="ORF">TNCV_1558451</name>
</gene>
<dbReference type="AlphaFoldDB" id="A0A8X6RE84"/>
<organism evidence="2 3">
    <name type="scientific">Trichonephila clavipes</name>
    <name type="common">Golden silk orbweaver</name>
    <name type="synonym">Nephila clavipes</name>
    <dbReference type="NCBI Taxonomy" id="2585209"/>
    <lineage>
        <taxon>Eukaryota</taxon>
        <taxon>Metazoa</taxon>
        <taxon>Ecdysozoa</taxon>
        <taxon>Arthropoda</taxon>
        <taxon>Chelicerata</taxon>
        <taxon>Arachnida</taxon>
        <taxon>Araneae</taxon>
        <taxon>Araneomorphae</taxon>
        <taxon>Entelegynae</taxon>
        <taxon>Araneoidea</taxon>
        <taxon>Nephilidae</taxon>
        <taxon>Trichonephila</taxon>
    </lineage>
</organism>
<proteinExistence type="predicted"/>
<evidence type="ECO:0000256" key="1">
    <source>
        <dbReference type="SAM" id="MobiDB-lite"/>
    </source>
</evidence>
<feature type="region of interest" description="Disordered" evidence="1">
    <location>
        <begin position="51"/>
        <end position="72"/>
    </location>
</feature>
<name>A0A8X6RE84_TRICX</name>
<dbReference type="Proteomes" id="UP000887159">
    <property type="component" value="Unassembled WGS sequence"/>
</dbReference>
<dbReference type="EMBL" id="BMAU01021061">
    <property type="protein sequence ID" value="GFX88800.1"/>
    <property type="molecule type" value="Genomic_DNA"/>
</dbReference>
<comment type="caution">
    <text evidence="2">The sequence shown here is derived from an EMBL/GenBank/DDBJ whole genome shotgun (WGS) entry which is preliminary data.</text>
</comment>
<accession>A0A8X6RE84</accession>
<protein>
    <submittedName>
        <fullName evidence="2">Uncharacterized protein</fullName>
    </submittedName>
</protein>